<organism evidence="1 2">
    <name type="scientific">Litchfieldia salsa</name>
    <dbReference type="NCBI Taxonomy" id="930152"/>
    <lineage>
        <taxon>Bacteria</taxon>
        <taxon>Bacillati</taxon>
        <taxon>Bacillota</taxon>
        <taxon>Bacilli</taxon>
        <taxon>Bacillales</taxon>
        <taxon>Bacillaceae</taxon>
        <taxon>Litchfieldia</taxon>
    </lineage>
</organism>
<evidence type="ECO:0000313" key="2">
    <source>
        <dbReference type="Proteomes" id="UP000199159"/>
    </source>
</evidence>
<proteinExistence type="predicted"/>
<keyword evidence="1" id="KW-0167">Capsid protein</keyword>
<dbReference type="STRING" id="930152.SAMN05216565_102523"/>
<accession>A0A1H0S3C7</accession>
<dbReference type="RefSeq" id="WP_090851086.1">
    <property type="nucleotide sequence ID" value="NZ_FNJU01000002.1"/>
</dbReference>
<sequence>MPKNKVSSQEKPVLFINQVKSDWQTKQQSYIIKKANVQQSLSEPSVDVKVPVVESREVPIPEEVVKQQPKKNRITAMSIEEKINYLVSVPNNIPKILCEFTTSEESYKGIVVSFEDGVIGLRTTSRSDIVKVPIQHLKSVNVLGF</sequence>
<reference evidence="2" key="1">
    <citation type="submission" date="2016-10" db="EMBL/GenBank/DDBJ databases">
        <authorList>
            <person name="Varghese N."/>
            <person name="Submissions S."/>
        </authorList>
    </citation>
    <scope>NUCLEOTIDE SEQUENCE [LARGE SCALE GENOMIC DNA]</scope>
    <source>
        <strain evidence="2">IBRC-M10078</strain>
    </source>
</reference>
<protein>
    <submittedName>
        <fullName evidence="1">Spore coat protein CotO</fullName>
    </submittedName>
</protein>
<evidence type="ECO:0000313" key="1">
    <source>
        <dbReference type="EMBL" id="SDP36253.1"/>
    </source>
</evidence>
<keyword evidence="2" id="KW-1185">Reference proteome</keyword>
<dbReference type="InterPro" id="IPR025439">
    <property type="entry name" value="Spore_coat_CotO"/>
</dbReference>
<dbReference type="Proteomes" id="UP000199159">
    <property type="component" value="Unassembled WGS sequence"/>
</dbReference>
<name>A0A1H0S3C7_9BACI</name>
<dbReference type="AlphaFoldDB" id="A0A1H0S3C7"/>
<keyword evidence="1" id="KW-0946">Virion</keyword>
<gene>
    <name evidence="1" type="ORF">SAMN05216565_102523</name>
</gene>
<dbReference type="OrthoDB" id="2970540at2"/>
<dbReference type="Pfam" id="PF14153">
    <property type="entry name" value="Spore_coat_CotO"/>
    <property type="match status" value="1"/>
</dbReference>
<dbReference type="EMBL" id="FNJU01000002">
    <property type="protein sequence ID" value="SDP36253.1"/>
    <property type="molecule type" value="Genomic_DNA"/>
</dbReference>